<gene>
    <name evidence="4" type="ORF">GCM10007298_05030</name>
</gene>
<dbReference type="Pfam" id="PF13191">
    <property type="entry name" value="AAA_16"/>
    <property type="match status" value="1"/>
</dbReference>
<dbReference type="InterPro" id="IPR011990">
    <property type="entry name" value="TPR-like_helical_dom_sf"/>
</dbReference>
<protein>
    <recommendedName>
        <fullName evidence="3">Bacterial transcriptional activator domain-containing protein</fullName>
    </recommendedName>
</protein>
<evidence type="ECO:0000313" key="5">
    <source>
        <dbReference type="Proteomes" id="UP000632454"/>
    </source>
</evidence>
<name>A0ABQ1U923_9NOCA</name>
<evidence type="ECO:0000256" key="1">
    <source>
        <dbReference type="ARBA" id="ARBA00022741"/>
    </source>
</evidence>
<dbReference type="EMBL" id="BMCS01000001">
    <property type="protein sequence ID" value="GGF12062.1"/>
    <property type="molecule type" value="Genomic_DNA"/>
</dbReference>
<dbReference type="PANTHER" id="PTHR16305">
    <property type="entry name" value="TESTICULAR SOLUBLE ADENYLYL CYCLASE"/>
    <property type="match status" value="1"/>
</dbReference>
<feature type="domain" description="Bacterial transcriptional activator" evidence="3">
    <location>
        <begin position="109"/>
        <end position="248"/>
    </location>
</feature>
<evidence type="ECO:0000259" key="3">
    <source>
        <dbReference type="SMART" id="SM01043"/>
    </source>
</evidence>
<dbReference type="Pfam" id="PF03704">
    <property type="entry name" value="BTAD"/>
    <property type="match status" value="1"/>
</dbReference>
<evidence type="ECO:0000256" key="2">
    <source>
        <dbReference type="ARBA" id="ARBA00022840"/>
    </source>
</evidence>
<keyword evidence="1" id="KW-0547">Nucleotide-binding</keyword>
<comment type="caution">
    <text evidence="4">The sequence shown here is derived from an EMBL/GenBank/DDBJ whole genome shotgun (WGS) entry which is preliminary data.</text>
</comment>
<dbReference type="Proteomes" id="UP000632454">
    <property type="component" value="Unassembled WGS sequence"/>
</dbReference>
<dbReference type="SUPFAM" id="SSF52540">
    <property type="entry name" value="P-loop containing nucleoside triphosphate hydrolases"/>
    <property type="match status" value="1"/>
</dbReference>
<sequence>MNVDAGVAIRLIGGIRVSHDGHDVDPQVVGGRRCAEIIAYLAAHRHRDVSHEELARVVWADRRPQSWYAGLRQVLSRVRDTMDIASLPANTVRSRGGNVRLTLPDATATDLEVVRAWAQLFTQDPAVAVPAARDVIASTEEPVLIGSVGHWADEIRAEVNHLRLRALDTDAVGSLALGELDRAISSAETLVALDPLQESSYRVLMRGYVALGEHGRALQTAARCRQVLADQLSVVPSQETENLYLRILRNEVRAEPAPSQVTAPALAHRATPTDNLIERRAELRTIADAVDRAGRGSGQFVVLRGEAGSGKTSIALEALERARAAGVDVLFGRCSEEAVVSFEPFVEAVGHELDALGPTGAREWLRERGTRILRLVPDAAQRFGESAPVADGDDRAEVMTAVFDWLTSPSRTSATLLVIDDLQWASAATLAVIRYVVHASEKTRLCVVATVREEYTEHPDIRTTLLAPTRSSGVHRLRLRNFSVTEVSALVESVGATVDPLTLHERTQGLPLFVMSLLGSQQIDPAGRLPDSVADSVAQRIRLLTGDARDLMELCSVVGMTASRAILRSATPDLDDLDFADALDDLVRQRLVAESESGHEVLMRHPLVQESVYADISEDRRRELHTRAALALEKQGTVTDPSEYARLAYHFSRGMESGRDAATDYYWRAGDSAVAIGAYEDAVVLYQSADERLRPPGDSEMRCRLQVSLGRAQRRARDAGYRATLLGAADMAQRLGDVDLQVGAALANEQQGVLAVQIVVDTERIASLYAAVAALESTGRPDGSAIALLLAQLAVELIWATDDATRRDMVDRATAAARSVGDRDALIAVLTSTMIAVRGPQLADRRKQAYAELTELLAASPRRTVDPIQTIWIARAQIEYGELPAAAATVALISPAQIAQDAELAWLVLNTEHSIDVAAGRLERCEHRLEALRAIPASPTDTYSWGRLLPPVFKFRILRGDLGEVVAAADGLRERFEIVDFYRMGLAVAYADVGELDKATDLVDWYTPERIDALSLDPLWLCSMSMLARAAAHVSDADICAYVYDILVPFANETVGIGGIVLGVVHHHLADLAIALDDLESARVHTDHALQEHDRRGFRGWYAETAALAVRLDLRRTGEAADHLVARARRCATDTGATAVLRRLDAALSAPSSGHL</sequence>
<reference evidence="5" key="1">
    <citation type="journal article" date="2019" name="Int. J. Syst. Evol. Microbiol.">
        <title>The Global Catalogue of Microorganisms (GCM) 10K type strain sequencing project: providing services to taxonomists for standard genome sequencing and annotation.</title>
        <authorList>
            <consortium name="The Broad Institute Genomics Platform"/>
            <consortium name="The Broad Institute Genome Sequencing Center for Infectious Disease"/>
            <person name="Wu L."/>
            <person name="Ma J."/>
        </authorList>
    </citation>
    <scope>NUCLEOTIDE SEQUENCE [LARGE SCALE GENOMIC DNA]</scope>
    <source>
        <strain evidence="5">CCM 7855</strain>
    </source>
</reference>
<dbReference type="PANTHER" id="PTHR16305:SF35">
    <property type="entry name" value="TRANSCRIPTIONAL ACTIVATOR DOMAIN"/>
    <property type="match status" value="1"/>
</dbReference>
<dbReference type="InterPro" id="IPR027417">
    <property type="entry name" value="P-loop_NTPase"/>
</dbReference>
<accession>A0ABQ1U923</accession>
<dbReference type="SUPFAM" id="SSF48452">
    <property type="entry name" value="TPR-like"/>
    <property type="match status" value="1"/>
</dbReference>
<dbReference type="InterPro" id="IPR041664">
    <property type="entry name" value="AAA_16"/>
</dbReference>
<organism evidence="4 5">
    <name type="scientific">Williamsia phyllosphaerae</name>
    <dbReference type="NCBI Taxonomy" id="885042"/>
    <lineage>
        <taxon>Bacteria</taxon>
        <taxon>Bacillati</taxon>
        <taxon>Actinomycetota</taxon>
        <taxon>Actinomycetes</taxon>
        <taxon>Mycobacteriales</taxon>
        <taxon>Nocardiaceae</taxon>
        <taxon>Williamsia</taxon>
    </lineage>
</organism>
<evidence type="ECO:0000313" key="4">
    <source>
        <dbReference type="EMBL" id="GGF12062.1"/>
    </source>
</evidence>
<dbReference type="InterPro" id="IPR005158">
    <property type="entry name" value="BTAD"/>
</dbReference>
<dbReference type="Gene3D" id="1.10.10.10">
    <property type="entry name" value="Winged helix-like DNA-binding domain superfamily/Winged helix DNA-binding domain"/>
    <property type="match status" value="1"/>
</dbReference>
<proteinExistence type="predicted"/>
<dbReference type="InterPro" id="IPR016032">
    <property type="entry name" value="Sig_transdc_resp-reg_C-effctor"/>
</dbReference>
<dbReference type="InterPro" id="IPR036388">
    <property type="entry name" value="WH-like_DNA-bd_sf"/>
</dbReference>
<keyword evidence="2" id="KW-0067">ATP-binding</keyword>
<dbReference type="SUPFAM" id="SSF46894">
    <property type="entry name" value="C-terminal effector domain of the bipartite response regulators"/>
    <property type="match status" value="1"/>
</dbReference>
<dbReference type="SMART" id="SM01043">
    <property type="entry name" value="BTAD"/>
    <property type="match status" value="1"/>
</dbReference>
<dbReference type="RefSeq" id="WP_188486616.1">
    <property type="nucleotide sequence ID" value="NZ_BMCS01000001.1"/>
</dbReference>
<keyword evidence="5" id="KW-1185">Reference proteome</keyword>
<dbReference type="Gene3D" id="1.25.40.10">
    <property type="entry name" value="Tetratricopeptide repeat domain"/>
    <property type="match status" value="1"/>
</dbReference>